<reference evidence="1" key="2">
    <citation type="submission" date="2021-09" db="EMBL/GenBank/DDBJ databases">
        <authorList>
            <person name="Jia N."/>
            <person name="Wang J."/>
            <person name="Shi W."/>
            <person name="Du L."/>
            <person name="Sun Y."/>
            <person name="Zhan W."/>
            <person name="Jiang J."/>
            <person name="Wang Q."/>
            <person name="Zhang B."/>
            <person name="Ji P."/>
            <person name="Sakyi L.B."/>
            <person name="Cui X."/>
            <person name="Yuan T."/>
            <person name="Jiang B."/>
            <person name="Yang W."/>
            <person name="Lam T.T.-Y."/>
            <person name="Chang Q."/>
            <person name="Ding S."/>
            <person name="Wang X."/>
            <person name="Zhu J."/>
            <person name="Ruan X."/>
            <person name="Zhao L."/>
            <person name="Wei J."/>
            <person name="Que T."/>
            <person name="Du C."/>
            <person name="Cheng J."/>
            <person name="Dai P."/>
            <person name="Han X."/>
            <person name="Huang E."/>
            <person name="Gao Y."/>
            <person name="Liu J."/>
            <person name="Shao H."/>
            <person name="Ye R."/>
            <person name="Li L."/>
            <person name="Wei W."/>
            <person name="Wang X."/>
            <person name="Wang C."/>
            <person name="Huo Q."/>
            <person name="Li W."/>
            <person name="Guo W."/>
            <person name="Chen H."/>
            <person name="Chen S."/>
            <person name="Zhou L."/>
            <person name="Zhou L."/>
            <person name="Ni X."/>
            <person name="Tian J."/>
            <person name="Zhou Y."/>
            <person name="Sheng Y."/>
            <person name="Liu T."/>
            <person name="Pan Y."/>
            <person name="Xia L."/>
            <person name="Li J."/>
            <person name="Zhao F."/>
            <person name="Cao W."/>
        </authorList>
    </citation>
    <scope>NUCLEOTIDE SEQUENCE</scope>
    <source>
        <strain evidence="1">Rmic-2018</strain>
        <tissue evidence="1">Larvae</tissue>
    </source>
</reference>
<dbReference type="AlphaFoldDB" id="A0A9J6D115"/>
<organism evidence="1 2">
    <name type="scientific">Rhipicephalus microplus</name>
    <name type="common">Cattle tick</name>
    <name type="synonym">Boophilus microplus</name>
    <dbReference type="NCBI Taxonomy" id="6941"/>
    <lineage>
        <taxon>Eukaryota</taxon>
        <taxon>Metazoa</taxon>
        <taxon>Ecdysozoa</taxon>
        <taxon>Arthropoda</taxon>
        <taxon>Chelicerata</taxon>
        <taxon>Arachnida</taxon>
        <taxon>Acari</taxon>
        <taxon>Parasitiformes</taxon>
        <taxon>Ixodida</taxon>
        <taxon>Ixodoidea</taxon>
        <taxon>Ixodidae</taxon>
        <taxon>Rhipicephalinae</taxon>
        <taxon>Rhipicephalus</taxon>
        <taxon>Boophilus</taxon>
    </lineage>
</organism>
<dbReference type="Gene3D" id="3.90.1530.10">
    <property type="entry name" value="Conserved hypothetical protein from pyrococcus furiosus pfu- 392566-001, ParB domain"/>
    <property type="match status" value="1"/>
</dbReference>
<keyword evidence="2" id="KW-1185">Reference proteome</keyword>
<name>A0A9J6D115_RHIMP</name>
<accession>A0A9J6D115</accession>
<dbReference type="InterPro" id="IPR036086">
    <property type="entry name" value="ParB/Sulfiredoxin_sf"/>
</dbReference>
<evidence type="ECO:0000313" key="1">
    <source>
        <dbReference type="EMBL" id="KAH7964602.1"/>
    </source>
</evidence>
<dbReference type="SUPFAM" id="SSF110849">
    <property type="entry name" value="ParB/Sulfiredoxin"/>
    <property type="match status" value="1"/>
</dbReference>
<protein>
    <submittedName>
        <fullName evidence="1">Uncharacterized protein</fullName>
    </submittedName>
</protein>
<reference evidence="1" key="1">
    <citation type="journal article" date="2020" name="Cell">
        <title>Large-Scale Comparative Analyses of Tick Genomes Elucidate Their Genetic Diversity and Vector Capacities.</title>
        <authorList>
            <consortium name="Tick Genome and Microbiome Consortium (TIGMIC)"/>
            <person name="Jia N."/>
            <person name="Wang J."/>
            <person name="Shi W."/>
            <person name="Du L."/>
            <person name="Sun Y."/>
            <person name="Zhan W."/>
            <person name="Jiang J.F."/>
            <person name="Wang Q."/>
            <person name="Zhang B."/>
            <person name="Ji P."/>
            <person name="Bell-Sakyi L."/>
            <person name="Cui X.M."/>
            <person name="Yuan T.T."/>
            <person name="Jiang B.G."/>
            <person name="Yang W.F."/>
            <person name="Lam T.T."/>
            <person name="Chang Q.C."/>
            <person name="Ding S.J."/>
            <person name="Wang X.J."/>
            <person name="Zhu J.G."/>
            <person name="Ruan X.D."/>
            <person name="Zhao L."/>
            <person name="Wei J.T."/>
            <person name="Ye R.Z."/>
            <person name="Que T.C."/>
            <person name="Du C.H."/>
            <person name="Zhou Y.H."/>
            <person name="Cheng J.X."/>
            <person name="Dai P.F."/>
            <person name="Guo W.B."/>
            <person name="Han X.H."/>
            <person name="Huang E.J."/>
            <person name="Li L.F."/>
            <person name="Wei W."/>
            <person name="Gao Y.C."/>
            <person name="Liu J.Z."/>
            <person name="Shao H.Z."/>
            <person name="Wang X."/>
            <person name="Wang C.C."/>
            <person name="Yang T.C."/>
            <person name="Huo Q.B."/>
            <person name="Li W."/>
            <person name="Chen H.Y."/>
            <person name="Chen S.E."/>
            <person name="Zhou L.G."/>
            <person name="Ni X.B."/>
            <person name="Tian J.H."/>
            <person name="Sheng Y."/>
            <person name="Liu T."/>
            <person name="Pan Y.S."/>
            <person name="Xia L.Y."/>
            <person name="Li J."/>
            <person name="Zhao F."/>
            <person name="Cao W.C."/>
        </authorList>
    </citation>
    <scope>NUCLEOTIDE SEQUENCE</scope>
    <source>
        <strain evidence="1">Rmic-2018</strain>
    </source>
</reference>
<dbReference type="VEuPathDB" id="VectorBase:LOC119161226"/>
<dbReference type="Proteomes" id="UP000821866">
    <property type="component" value="Unassembled WGS sequence"/>
</dbReference>
<comment type="caution">
    <text evidence="1">The sequence shown here is derived from an EMBL/GenBank/DDBJ whole genome shotgun (WGS) entry which is preliminary data.</text>
</comment>
<sequence>MAEFNVVDTNYSSTVVVEDGVDASGNTVIYLDLSSLVGAAGNLQDVVIVGSASDNTNISSVHSANISEVHEVPLDVITRPLPVAHYDEDKVKEIMELLEHQLTVRFANLLVTVEE</sequence>
<evidence type="ECO:0000313" key="2">
    <source>
        <dbReference type="Proteomes" id="UP000821866"/>
    </source>
</evidence>
<gene>
    <name evidence="1" type="ORF">HPB51_027157</name>
</gene>
<dbReference type="EMBL" id="JABSTU010003812">
    <property type="protein sequence ID" value="KAH7964602.1"/>
    <property type="molecule type" value="Genomic_DNA"/>
</dbReference>
<proteinExistence type="predicted"/>